<dbReference type="Proteomes" id="UP000732105">
    <property type="component" value="Unassembled WGS sequence"/>
</dbReference>
<evidence type="ECO:0000313" key="1">
    <source>
        <dbReference type="EMBL" id="NOU59945.1"/>
    </source>
</evidence>
<sequence length="207" mass="24143">MKRIDINSWERKTQYEFFKDFEDPFFSATSNIDCTNLYLSVKKSGKSFFTAYMHKALKALNEIPEFCTRIVDDQIIQFGQINGSTTVFKEDHTFSFCYFDYMEDFESFSLATTASINKAKHSNSLKTIQNLDLIYVSVIPWRSFTSLKHPRSGDKKDSVPRIVFGKVFEQNGKFMMPVTVDAHHSLVDGFHVSKFFNRFEELLIIIR</sequence>
<dbReference type="EMBL" id="RZNH01000012">
    <property type="protein sequence ID" value="NOU59945.1"/>
    <property type="molecule type" value="Genomic_DNA"/>
</dbReference>
<reference evidence="1 2" key="1">
    <citation type="submission" date="2018-12" db="EMBL/GenBank/DDBJ databases">
        <title>Marinifilum JC070 sp. nov., a marine bacterium isolated from Yongle Blue Hole in the South China Sea.</title>
        <authorList>
            <person name="Fu T."/>
        </authorList>
    </citation>
    <scope>NUCLEOTIDE SEQUENCE [LARGE SCALE GENOMIC DNA]</scope>
    <source>
        <strain evidence="1 2">JC070</strain>
    </source>
</reference>
<dbReference type="PANTHER" id="PTHR38474:SF1">
    <property type="entry name" value="SLR0299 PROTEIN"/>
    <property type="match status" value="1"/>
</dbReference>
<protein>
    <submittedName>
        <fullName evidence="1">Chloramphenicol acetyltransferase</fullName>
    </submittedName>
</protein>
<accession>A0ABX1WVL2</accession>
<dbReference type="Pfam" id="PF00302">
    <property type="entry name" value="CAT"/>
    <property type="match status" value="1"/>
</dbReference>
<dbReference type="Gene3D" id="3.30.559.10">
    <property type="entry name" value="Chloramphenicol acetyltransferase-like domain"/>
    <property type="match status" value="1"/>
</dbReference>
<dbReference type="PANTHER" id="PTHR38474">
    <property type="entry name" value="SLR0299 PROTEIN"/>
    <property type="match status" value="1"/>
</dbReference>
<dbReference type="SMART" id="SM01059">
    <property type="entry name" value="CAT"/>
    <property type="match status" value="1"/>
</dbReference>
<organism evidence="1 2">
    <name type="scientific">Marinifilum caeruleilacunae</name>
    <dbReference type="NCBI Taxonomy" id="2499076"/>
    <lineage>
        <taxon>Bacteria</taxon>
        <taxon>Pseudomonadati</taxon>
        <taxon>Bacteroidota</taxon>
        <taxon>Bacteroidia</taxon>
        <taxon>Marinilabiliales</taxon>
        <taxon>Marinifilaceae</taxon>
    </lineage>
</organism>
<dbReference type="RefSeq" id="WP_171595219.1">
    <property type="nucleotide sequence ID" value="NZ_RZNH01000012.1"/>
</dbReference>
<comment type="caution">
    <text evidence="1">The sequence shown here is derived from an EMBL/GenBank/DDBJ whole genome shotgun (WGS) entry which is preliminary data.</text>
</comment>
<proteinExistence type="predicted"/>
<dbReference type="PIRSF" id="PIRSF000440">
    <property type="entry name" value="CAT"/>
    <property type="match status" value="1"/>
</dbReference>
<dbReference type="SUPFAM" id="SSF52777">
    <property type="entry name" value="CoA-dependent acyltransferases"/>
    <property type="match status" value="1"/>
</dbReference>
<evidence type="ECO:0000313" key="2">
    <source>
        <dbReference type="Proteomes" id="UP000732105"/>
    </source>
</evidence>
<dbReference type="InterPro" id="IPR001707">
    <property type="entry name" value="Cmp_AcTrfase"/>
</dbReference>
<keyword evidence="2" id="KW-1185">Reference proteome</keyword>
<gene>
    <name evidence="1" type="ORF">ELS83_08930</name>
</gene>
<dbReference type="InterPro" id="IPR023213">
    <property type="entry name" value="CAT-like_dom_sf"/>
</dbReference>
<name>A0ABX1WVL2_9BACT</name>